<reference evidence="2 3" key="1">
    <citation type="submission" date="2021-06" db="EMBL/GenBank/DDBJ databases">
        <title>Caerostris darwini draft genome.</title>
        <authorList>
            <person name="Kono N."/>
            <person name="Arakawa K."/>
        </authorList>
    </citation>
    <scope>NUCLEOTIDE SEQUENCE [LARGE SCALE GENOMIC DNA]</scope>
</reference>
<accession>A0AAV4WKV7</accession>
<dbReference type="AlphaFoldDB" id="A0AAV4WKV7"/>
<dbReference type="Proteomes" id="UP001054837">
    <property type="component" value="Unassembled WGS sequence"/>
</dbReference>
<gene>
    <name evidence="2" type="ORF">CDAR_527351</name>
</gene>
<evidence type="ECO:0000313" key="3">
    <source>
        <dbReference type="Proteomes" id="UP001054837"/>
    </source>
</evidence>
<feature type="region of interest" description="Disordered" evidence="1">
    <location>
        <begin position="1"/>
        <end position="34"/>
    </location>
</feature>
<organism evidence="2 3">
    <name type="scientific">Caerostris darwini</name>
    <dbReference type="NCBI Taxonomy" id="1538125"/>
    <lineage>
        <taxon>Eukaryota</taxon>
        <taxon>Metazoa</taxon>
        <taxon>Ecdysozoa</taxon>
        <taxon>Arthropoda</taxon>
        <taxon>Chelicerata</taxon>
        <taxon>Arachnida</taxon>
        <taxon>Araneae</taxon>
        <taxon>Araneomorphae</taxon>
        <taxon>Entelegynae</taxon>
        <taxon>Araneoidea</taxon>
        <taxon>Araneidae</taxon>
        <taxon>Caerostris</taxon>
    </lineage>
</organism>
<dbReference type="EMBL" id="BPLQ01014754">
    <property type="protein sequence ID" value="GIY82933.1"/>
    <property type="molecule type" value="Genomic_DNA"/>
</dbReference>
<protein>
    <recommendedName>
        <fullName evidence="4">Transposase</fullName>
    </recommendedName>
</protein>
<keyword evidence="3" id="KW-1185">Reference proteome</keyword>
<proteinExistence type="predicted"/>
<evidence type="ECO:0000313" key="2">
    <source>
        <dbReference type="EMBL" id="GIY82933.1"/>
    </source>
</evidence>
<evidence type="ECO:0008006" key="4">
    <source>
        <dbReference type="Google" id="ProtNLM"/>
    </source>
</evidence>
<name>A0AAV4WKV7_9ARAC</name>
<evidence type="ECO:0000256" key="1">
    <source>
        <dbReference type="SAM" id="MobiDB-lite"/>
    </source>
</evidence>
<comment type="caution">
    <text evidence="2">The sequence shown here is derived from an EMBL/GenBank/DDBJ whole genome shotgun (WGS) entry which is preliminary data.</text>
</comment>
<sequence length="86" mass="9731">MPPSFPPGESTDHPMSGSRVGKGRAKKKEREIWAHFSRDRKSKIGDTIRGRRNFGECPLIVFADYSTDSHNLAKVKGDPVEQLHRQ</sequence>